<dbReference type="AlphaFoldDB" id="A0AA36GW11"/>
<keyword evidence="3" id="KW-1185">Reference proteome</keyword>
<dbReference type="InterPro" id="IPR019421">
    <property type="entry name" value="7TM_GPCR_serpentine_rcpt_Srd"/>
</dbReference>
<organism evidence="2 3">
    <name type="scientific">Cylicocyclus nassatus</name>
    <name type="common">Nematode worm</name>
    <dbReference type="NCBI Taxonomy" id="53992"/>
    <lineage>
        <taxon>Eukaryota</taxon>
        <taxon>Metazoa</taxon>
        <taxon>Ecdysozoa</taxon>
        <taxon>Nematoda</taxon>
        <taxon>Chromadorea</taxon>
        <taxon>Rhabditida</taxon>
        <taxon>Rhabditina</taxon>
        <taxon>Rhabditomorpha</taxon>
        <taxon>Strongyloidea</taxon>
        <taxon>Strongylidae</taxon>
        <taxon>Cylicocyclus</taxon>
    </lineage>
</organism>
<sequence length="140" mass="15661">MTIEKAENDTLWTTEDDKGGSKRRLTGRKGNTILPLVGPRLSVALLHDEKIPVYHQLVLSGKFEANRTRIIAGGVGLFYISYGPCRYLGPVACFIAYSFMLHCYSHCQADAKFNACYSSSISHHFYNLFSSALHLIASLW</sequence>
<evidence type="ECO:0000313" key="3">
    <source>
        <dbReference type="Proteomes" id="UP001176961"/>
    </source>
</evidence>
<dbReference type="EMBL" id="CATQJL010000223">
    <property type="protein sequence ID" value="CAJ0599334.1"/>
    <property type="molecule type" value="Genomic_DNA"/>
</dbReference>
<dbReference type="Proteomes" id="UP001176961">
    <property type="component" value="Unassembled WGS sequence"/>
</dbReference>
<gene>
    <name evidence="2" type="ORF">CYNAS_LOCUS11317</name>
</gene>
<evidence type="ECO:0000313" key="2">
    <source>
        <dbReference type="EMBL" id="CAJ0599334.1"/>
    </source>
</evidence>
<comment type="caution">
    <text evidence="2">The sequence shown here is derived from an EMBL/GenBank/DDBJ whole genome shotgun (WGS) entry which is preliminary data.</text>
</comment>
<protein>
    <submittedName>
        <fullName evidence="2">Uncharacterized protein</fullName>
    </submittedName>
</protein>
<dbReference type="Pfam" id="PF10317">
    <property type="entry name" value="7TM_GPCR_Srd"/>
    <property type="match status" value="1"/>
</dbReference>
<proteinExistence type="predicted"/>
<reference evidence="2" key="1">
    <citation type="submission" date="2023-07" db="EMBL/GenBank/DDBJ databases">
        <authorList>
            <consortium name="CYATHOMIX"/>
        </authorList>
    </citation>
    <scope>NUCLEOTIDE SEQUENCE</scope>
    <source>
        <strain evidence="2">N/A</strain>
    </source>
</reference>
<feature type="region of interest" description="Disordered" evidence="1">
    <location>
        <begin position="1"/>
        <end position="26"/>
    </location>
</feature>
<name>A0AA36GW11_CYLNA</name>
<evidence type="ECO:0000256" key="1">
    <source>
        <dbReference type="SAM" id="MobiDB-lite"/>
    </source>
</evidence>
<accession>A0AA36GW11</accession>